<gene>
    <name evidence="3" type="primary">LOC106461724</name>
</gene>
<evidence type="ECO:0000256" key="1">
    <source>
        <dbReference type="SAM" id="SignalP"/>
    </source>
</evidence>
<evidence type="ECO:0000313" key="3">
    <source>
        <dbReference type="RefSeq" id="XP_022244460.1"/>
    </source>
</evidence>
<protein>
    <submittedName>
        <fullName evidence="3">Uncharacterized protein LOC106461724</fullName>
    </submittedName>
</protein>
<feature type="signal peptide" evidence="1">
    <location>
        <begin position="1"/>
        <end position="23"/>
    </location>
</feature>
<organism evidence="2 3">
    <name type="scientific">Limulus polyphemus</name>
    <name type="common">Atlantic horseshoe crab</name>
    <dbReference type="NCBI Taxonomy" id="6850"/>
    <lineage>
        <taxon>Eukaryota</taxon>
        <taxon>Metazoa</taxon>
        <taxon>Ecdysozoa</taxon>
        <taxon>Arthropoda</taxon>
        <taxon>Chelicerata</taxon>
        <taxon>Merostomata</taxon>
        <taxon>Xiphosura</taxon>
        <taxon>Limulidae</taxon>
        <taxon>Limulus</taxon>
    </lineage>
</organism>
<name>A0ABM1SLF4_LIMPO</name>
<keyword evidence="2" id="KW-1185">Reference proteome</keyword>
<proteinExistence type="predicted"/>
<sequence length="848" mass="97319">MEGRFRIFPAFLVLIFLLSSVNAMYFLESVYCPTEGLPTWKVPTKKTPLKDICNFIVSVGTPMIAGPNTSSVTNDNNNYEIAIYLSLLDDVTNPRSNATKLGTIPIESSQFESKYSVQVTLDNISVPPVEFCGDVFLVADLQETKESKTESTSCMSSKIQVACLNEEDVDLMLMVQSANGSAIEFTDYDNFWSNAYSFPLYELDKPITNQIPGGLKIMVKNNGRSLFRQRTCMKTLQVWAFLRAYNNDKMLTLGVEQDDIKSLQYSIGDIILHKGNRLVNTFGDILTDAIPPGETVELDMTQLVLFSDQKPHPSYQSYLIIALDPLNSLMEANRKNNYFVLPMIVKCCNQYDPYCEVKWDFWKGGNTAWITYKPSYTTDVTIYEYLREDKSVKKVRKSDVMKDMNQLIWLERVTEVLADIMEQQGQCEIDIMANEEPLLLRIGNLALQLKQAFMSSMKDDMSEWQQSQLKMMSILASGINRIIEEVVLPEGSLHKYLYEIINMHQPRGRMNHYGKPDGMMSNNYEPKNSWSSMSYHTTTQSSYSDNFTRMYSTEKASSTQPSPDDEYSPFEMIRNGLKAMIYTSTPIPYLPKGLRNIIQRLMLGSVEEARGLNPALPYDFLMEVKKAIEILLSENGPDSELLMPIGHTLQPNDLDISSEGEMKVIYKIKDLLATVQKDLKNATAGSREEEMLEIWEATLENSLASNFWYDWYQVAKEHRKITIMNDSWMLIEGKIGEFPEDKKCHMIALEKLMELKGFYESPLKMIKKTFYKAENNAVLRGDRDPVTGKLFWTKIMLCSCSDYYRCNKYHSYNPSNTYYSSSYYSHSYPSSNTYYSSSYYSHSYPPYK</sequence>
<reference evidence="3" key="1">
    <citation type="submission" date="2025-08" db="UniProtKB">
        <authorList>
            <consortium name="RefSeq"/>
        </authorList>
    </citation>
    <scope>IDENTIFICATION</scope>
    <source>
        <tissue evidence="3">Muscle</tissue>
    </source>
</reference>
<dbReference type="GeneID" id="106461724"/>
<evidence type="ECO:0000313" key="2">
    <source>
        <dbReference type="Proteomes" id="UP000694941"/>
    </source>
</evidence>
<dbReference type="RefSeq" id="XP_022244460.1">
    <property type="nucleotide sequence ID" value="XM_022388752.1"/>
</dbReference>
<feature type="chain" id="PRO_5046057474" evidence="1">
    <location>
        <begin position="24"/>
        <end position="848"/>
    </location>
</feature>
<dbReference type="Proteomes" id="UP000694941">
    <property type="component" value="Unplaced"/>
</dbReference>
<accession>A0ABM1SLF4</accession>
<keyword evidence="1" id="KW-0732">Signal</keyword>